<organism evidence="2 3">
    <name type="scientific">Nostoc sphaeroides CCNUC1</name>
    <dbReference type="NCBI Taxonomy" id="2653204"/>
    <lineage>
        <taxon>Bacteria</taxon>
        <taxon>Bacillati</taxon>
        <taxon>Cyanobacteriota</taxon>
        <taxon>Cyanophyceae</taxon>
        <taxon>Nostocales</taxon>
        <taxon>Nostocaceae</taxon>
        <taxon>Nostoc</taxon>
    </lineage>
</organism>
<dbReference type="Proteomes" id="UP000326678">
    <property type="component" value="Chromosome Gxm1"/>
</dbReference>
<dbReference type="AlphaFoldDB" id="A0A5P8W7E8"/>
<gene>
    <name evidence="2" type="ORF">GXM_05351</name>
</gene>
<sequence>MKKPYPNLIVVYLGTITKLLLIYISKCFGINKNNYQNCEW</sequence>
<dbReference type="KEGG" id="nsh:GXM_05351"/>
<dbReference type="EMBL" id="CP045226">
    <property type="protein sequence ID" value="QFS47859.1"/>
    <property type="molecule type" value="Genomic_DNA"/>
</dbReference>
<proteinExistence type="predicted"/>
<evidence type="ECO:0000313" key="3">
    <source>
        <dbReference type="Proteomes" id="UP000326678"/>
    </source>
</evidence>
<feature type="transmembrane region" description="Helical" evidence="1">
    <location>
        <begin position="6"/>
        <end position="24"/>
    </location>
</feature>
<accession>A0A5P8W7E8</accession>
<evidence type="ECO:0000256" key="1">
    <source>
        <dbReference type="SAM" id="Phobius"/>
    </source>
</evidence>
<evidence type="ECO:0000313" key="2">
    <source>
        <dbReference type="EMBL" id="QFS47859.1"/>
    </source>
</evidence>
<protein>
    <submittedName>
        <fullName evidence="2">Uncharacterized protein</fullName>
    </submittedName>
</protein>
<name>A0A5P8W7E8_9NOSO</name>
<keyword evidence="1" id="KW-1133">Transmembrane helix</keyword>
<keyword evidence="1" id="KW-0472">Membrane</keyword>
<reference evidence="2 3" key="1">
    <citation type="submission" date="2019-10" db="EMBL/GenBank/DDBJ databases">
        <title>Genomic and transcriptomic insights into the perfect genentic adaptation of a filamentous nitrogen-fixing cyanobacterium to rice fields.</title>
        <authorList>
            <person name="Chen Z."/>
        </authorList>
    </citation>
    <scope>NUCLEOTIDE SEQUENCE [LARGE SCALE GENOMIC DNA]</scope>
    <source>
        <strain evidence="2">CCNUC1</strain>
    </source>
</reference>
<keyword evidence="3" id="KW-1185">Reference proteome</keyword>
<keyword evidence="1" id="KW-0812">Transmembrane</keyword>